<dbReference type="EMBL" id="JBIYXZ010002089">
    <property type="protein sequence ID" value="KAL3043129.1"/>
    <property type="molecule type" value="Genomic_DNA"/>
</dbReference>
<dbReference type="AlphaFoldDB" id="A0ABD2FMZ4"/>
<comment type="caution">
    <text evidence="2">The sequence shown here is derived from an EMBL/GenBank/DDBJ whole genome shotgun (WGS) entry which is preliminary data.</text>
</comment>
<gene>
    <name evidence="2" type="ORF">OYC64_020946</name>
</gene>
<evidence type="ECO:0000313" key="2">
    <source>
        <dbReference type="EMBL" id="KAL3043129.1"/>
    </source>
</evidence>
<protein>
    <submittedName>
        <fullName evidence="2">Uncharacterized protein</fullName>
    </submittedName>
</protein>
<reference evidence="2 3" key="1">
    <citation type="journal article" date="2022" name="G3 (Bethesda)">
        <title>Evaluating Illumina-, Nanopore-, and PacBio-based genome assembly strategies with the bald notothen, Trematomus borchgrevinki.</title>
        <authorList>
            <person name="Rayamajhi N."/>
            <person name="Cheng C.C."/>
            <person name="Catchen J.M."/>
        </authorList>
    </citation>
    <scope>NUCLEOTIDE SEQUENCE [LARGE SCALE GENOMIC DNA]</scope>
    <source>
        <strain evidence="2">AGRC-2024</strain>
    </source>
</reference>
<feature type="region of interest" description="Disordered" evidence="1">
    <location>
        <begin position="1"/>
        <end position="42"/>
    </location>
</feature>
<evidence type="ECO:0000313" key="3">
    <source>
        <dbReference type="Proteomes" id="UP001619887"/>
    </source>
</evidence>
<reference evidence="2 3" key="2">
    <citation type="journal article" date="2024" name="G3 (Bethesda)">
        <title>The genome of the cryopelagic Antarctic bald notothen, Trematomus borchgrevinki.</title>
        <authorList>
            <person name="Rayamajhi N."/>
            <person name="Rivera-Colon A.G."/>
            <person name="Minhas B.F."/>
            <person name="Cheng C.C."/>
            <person name="Catchen J.M."/>
        </authorList>
    </citation>
    <scope>NUCLEOTIDE SEQUENCE [LARGE SCALE GENOMIC DNA]</scope>
    <source>
        <strain evidence="2">AGRC-2024</strain>
    </source>
</reference>
<organism evidence="2 3">
    <name type="scientific">Pagothenia borchgrevinki</name>
    <name type="common">Bald rockcod</name>
    <name type="synonym">Trematomus borchgrevinki</name>
    <dbReference type="NCBI Taxonomy" id="8213"/>
    <lineage>
        <taxon>Eukaryota</taxon>
        <taxon>Metazoa</taxon>
        <taxon>Chordata</taxon>
        <taxon>Craniata</taxon>
        <taxon>Vertebrata</taxon>
        <taxon>Euteleostomi</taxon>
        <taxon>Actinopterygii</taxon>
        <taxon>Neopterygii</taxon>
        <taxon>Teleostei</taxon>
        <taxon>Neoteleostei</taxon>
        <taxon>Acanthomorphata</taxon>
        <taxon>Eupercaria</taxon>
        <taxon>Perciformes</taxon>
        <taxon>Notothenioidei</taxon>
        <taxon>Nototheniidae</taxon>
        <taxon>Pagothenia</taxon>
    </lineage>
</organism>
<dbReference type="Proteomes" id="UP001619887">
    <property type="component" value="Unassembled WGS sequence"/>
</dbReference>
<name>A0ABD2FMZ4_PAGBO</name>
<sequence>MSKPADLGVVPKKKPAAAAMSKPADLGAVPKEKEPAAAAMSKPADLGVVPKKKPAAAAMSKPADLGVVPKKKPAAEVSGASSETQSLINSTRKLTLNLQAPQDQSAAPVQIKKIKVITLLRTTKTNTHLQVQLEGRFLEAYGTTRVLSEGMDFTTVEQFKKGFPHLLPLVVMANMQGKKILEMSRI</sequence>
<keyword evidence="3" id="KW-1185">Reference proteome</keyword>
<evidence type="ECO:0000256" key="1">
    <source>
        <dbReference type="SAM" id="MobiDB-lite"/>
    </source>
</evidence>
<proteinExistence type="predicted"/>
<accession>A0ABD2FMZ4</accession>